<sequence length="205" mass="23765">MTPSFPRNGVSGLSGAVQSKRFASLDNYLWQLLYKWVTRSHRNKPKLWIIDRYFGKFNKFRNDHWVFGDRKSGAYLVKFSWTTIVRHVMVKGTASPDDPALADYWAERRTKIKPPLNKYMLRLLTKQNAQCLLCGDHLLSAEQPPQTPEQWEHWWLQLTRKAIVSDYLTHAGKPGPPGGDQTGLVHASCHREHLARQRRSTAQRT</sequence>
<evidence type="ECO:0000313" key="2">
    <source>
        <dbReference type="Proteomes" id="UP001596337"/>
    </source>
</evidence>
<reference evidence="2" key="1">
    <citation type="journal article" date="2019" name="Int. J. Syst. Evol. Microbiol.">
        <title>The Global Catalogue of Microorganisms (GCM) 10K type strain sequencing project: providing services to taxonomists for standard genome sequencing and annotation.</title>
        <authorList>
            <consortium name="The Broad Institute Genomics Platform"/>
            <consortium name="The Broad Institute Genome Sequencing Center for Infectious Disease"/>
            <person name="Wu L."/>
            <person name="Ma J."/>
        </authorList>
    </citation>
    <scope>NUCLEOTIDE SEQUENCE [LARGE SCALE GENOMIC DNA]</scope>
    <source>
        <strain evidence="2">KCTC 32255</strain>
    </source>
</reference>
<keyword evidence="2" id="KW-1185">Reference proteome</keyword>
<gene>
    <name evidence="1" type="ORF">ACFQGD_19885</name>
</gene>
<proteinExistence type="predicted"/>
<protein>
    <submittedName>
        <fullName evidence="1">Group II intron maturase-specific domain-containing protein</fullName>
    </submittedName>
</protein>
<dbReference type="EMBL" id="JBHSXX010000001">
    <property type="protein sequence ID" value="MFC6869407.1"/>
    <property type="molecule type" value="Genomic_DNA"/>
</dbReference>
<organism evidence="1 2">
    <name type="scientific">Haloechinothrix salitolerans</name>
    <dbReference type="NCBI Taxonomy" id="926830"/>
    <lineage>
        <taxon>Bacteria</taxon>
        <taxon>Bacillati</taxon>
        <taxon>Actinomycetota</taxon>
        <taxon>Actinomycetes</taxon>
        <taxon>Pseudonocardiales</taxon>
        <taxon>Pseudonocardiaceae</taxon>
        <taxon>Haloechinothrix</taxon>
    </lineage>
</organism>
<accession>A0ABW2C3Y1</accession>
<evidence type="ECO:0000313" key="1">
    <source>
        <dbReference type="EMBL" id="MFC6869407.1"/>
    </source>
</evidence>
<comment type="caution">
    <text evidence="1">The sequence shown here is derived from an EMBL/GenBank/DDBJ whole genome shotgun (WGS) entry which is preliminary data.</text>
</comment>
<dbReference type="Proteomes" id="UP001596337">
    <property type="component" value="Unassembled WGS sequence"/>
</dbReference>
<name>A0ABW2C3Y1_9PSEU</name>
<dbReference type="RefSeq" id="WP_345398938.1">
    <property type="nucleotide sequence ID" value="NZ_BAABLA010000072.1"/>
</dbReference>